<dbReference type="AlphaFoldDB" id="A0A024FXD5"/>
<keyword evidence="3" id="KW-1185">Reference proteome</keyword>
<keyword evidence="1" id="KW-0175">Coiled coil</keyword>
<feature type="coiled-coil region" evidence="1">
    <location>
        <begin position="43"/>
        <end position="126"/>
    </location>
</feature>
<evidence type="ECO:0000313" key="3">
    <source>
        <dbReference type="Proteomes" id="UP000053237"/>
    </source>
</evidence>
<gene>
    <name evidence="2" type="ORF">BN9_134810</name>
</gene>
<dbReference type="InParanoid" id="A0A024FXD5"/>
<name>A0A024FXD5_9STRA</name>
<feature type="coiled-coil region" evidence="1">
    <location>
        <begin position="159"/>
        <end position="257"/>
    </location>
</feature>
<comment type="caution">
    <text evidence="2">The sequence shown here is derived from an EMBL/GenBank/DDBJ whole genome shotgun (WGS) entry which is preliminary data.</text>
</comment>
<evidence type="ECO:0000256" key="1">
    <source>
        <dbReference type="SAM" id="Coils"/>
    </source>
</evidence>
<evidence type="ECO:0000313" key="2">
    <source>
        <dbReference type="EMBL" id="CCI11785.1"/>
    </source>
</evidence>
<sequence>MFEIGGLNSKVVDLETRLENNQKSTAEKATEIQHASESCATKVSELEILSRELQENLELKESQLEDAEIAISQLESTLEFKSTQICTLQDVLEKCVSDVIELETLSEELIETLESKAAELEDAKKTICTVGSSGNRLNTGIDAVECPSATPKTDDRRIIQDLLQDLGSLTTQLHEAQDQISKLEAELQVFGMRPENRYGNTAHFSTAEPEVDGSEKALLEKVNQDLLQALERKMRQYYEAQDQGRDLKAEVEDLKNRLQKDFPDVAKSRDKL</sequence>
<protein>
    <submittedName>
        <fullName evidence="2">Uncharacterized protein</fullName>
    </submittedName>
</protein>
<dbReference type="Proteomes" id="UP000053237">
    <property type="component" value="Unassembled WGS sequence"/>
</dbReference>
<proteinExistence type="predicted"/>
<accession>A0A024FXD5</accession>
<organism evidence="2 3">
    <name type="scientific">Albugo candida</name>
    <dbReference type="NCBI Taxonomy" id="65357"/>
    <lineage>
        <taxon>Eukaryota</taxon>
        <taxon>Sar</taxon>
        <taxon>Stramenopiles</taxon>
        <taxon>Oomycota</taxon>
        <taxon>Peronosporomycetes</taxon>
        <taxon>Albuginales</taxon>
        <taxon>Albuginaceae</taxon>
        <taxon>Albugo</taxon>
    </lineage>
</organism>
<dbReference type="EMBL" id="CAIX01002129">
    <property type="protein sequence ID" value="CCI11785.1"/>
    <property type="molecule type" value="Genomic_DNA"/>
</dbReference>
<reference evidence="2 3" key="1">
    <citation type="submission" date="2012-05" db="EMBL/GenBank/DDBJ databases">
        <title>Recombination and specialization in a pathogen metapopulation.</title>
        <authorList>
            <person name="Gardiner A."/>
            <person name="Kemen E."/>
            <person name="Schultz-Larsen T."/>
            <person name="MacLean D."/>
            <person name="Van Oosterhout C."/>
            <person name="Jones J.D.G."/>
        </authorList>
    </citation>
    <scope>NUCLEOTIDE SEQUENCE [LARGE SCALE GENOMIC DNA]</scope>
    <source>
        <strain evidence="2 3">Ac Nc2</strain>
    </source>
</reference>